<feature type="transmembrane region" description="Helical" evidence="9">
    <location>
        <begin position="189"/>
        <end position="211"/>
    </location>
</feature>
<keyword evidence="4" id="KW-0732">Signal</keyword>
<comment type="similarity">
    <text evidence="2">Belongs to the TMEM59 family.</text>
</comment>
<evidence type="ECO:0000256" key="8">
    <source>
        <dbReference type="ARBA" id="ARBA00023180"/>
    </source>
</evidence>
<evidence type="ECO:0000256" key="9">
    <source>
        <dbReference type="SAM" id="Phobius"/>
    </source>
</evidence>
<gene>
    <name evidence="10" type="ORF">C0Q70_16257</name>
</gene>
<comment type="caution">
    <text evidence="10">The sequence shown here is derived from an EMBL/GenBank/DDBJ whole genome shotgun (WGS) entry which is preliminary data.</text>
</comment>
<dbReference type="PANTHER" id="PTHR28652:SF2">
    <property type="entry name" value="TRANSMEMBRANE PROTEIN 59-LIKE PROTEIN"/>
    <property type="match status" value="1"/>
</dbReference>
<evidence type="ECO:0008006" key="12">
    <source>
        <dbReference type="Google" id="ProtNLM"/>
    </source>
</evidence>
<evidence type="ECO:0000256" key="3">
    <source>
        <dbReference type="ARBA" id="ARBA00022692"/>
    </source>
</evidence>
<keyword evidence="11" id="KW-1185">Reference proteome</keyword>
<keyword evidence="6" id="KW-0333">Golgi apparatus</keyword>
<keyword evidence="7 9" id="KW-0472">Membrane</keyword>
<dbReference type="PANTHER" id="PTHR28652">
    <property type="entry name" value="TRANSMEMBRANE PROTEIN 59-LIKE PROTEIN"/>
    <property type="match status" value="1"/>
</dbReference>
<dbReference type="OrthoDB" id="6371519at2759"/>
<keyword evidence="3 9" id="KW-0812">Transmembrane</keyword>
<keyword evidence="5 9" id="KW-1133">Transmembrane helix</keyword>
<organism evidence="10 11">
    <name type="scientific">Pomacea canaliculata</name>
    <name type="common">Golden apple snail</name>
    <dbReference type="NCBI Taxonomy" id="400727"/>
    <lineage>
        <taxon>Eukaryota</taxon>
        <taxon>Metazoa</taxon>
        <taxon>Spiralia</taxon>
        <taxon>Lophotrochozoa</taxon>
        <taxon>Mollusca</taxon>
        <taxon>Gastropoda</taxon>
        <taxon>Caenogastropoda</taxon>
        <taxon>Architaenioglossa</taxon>
        <taxon>Ampullarioidea</taxon>
        <taxon>Ampullariidae</taxon>
        <taxon>Pomacea</taxon>
    </lineage>
</organism>
<dbReference type="Proteomes" id="UP000245119">
    <property type="component" value="Linkage Group LG10"/>
</dbReference>
<evidence type="ECO:0000256" key="1">
    <source>
        <dbReference type="ARBA" id="ARBA00004614"/>
    </source>
</evidence>
<comment type="subcellular location">
    <subcellularLocation>
        <location evidence="1">Golgi apparatus membrane</location>
        <topology evidence="1">Single-pass type I membrane protein</topology>
    </subcellularLocation>
</comment>
<keyword evidence="8" id="KW-0325">Glycoprotein</keyword>
<accession>A0A2T7NPB4</accession>
<reference evidence="10 11" key="1">
    <citation type="submission" date="2018-04" db="EMBL/GenBank/DDBJ databases">
        <title>The genome of golden apple snail Pomacea canaliculata provides insight into stress tolerance and invasive adaptation.</title>
        <authorList>
            <person name="Liu C."/>
            <person name="Liu B."/>
            <person name="Ren Y."/>
            <person name="Zhang Y."/>
            <person name="Wang H."/>
            <person name="Li S."/>
            <person name="Jiang F."/>
            <person name="Yin L."/>
            <person name="Zhang G."/>
            <person name="Qian W."/>
            <person name="Fan W."/>
        </authorList>
    </citation>
    <scope>NUCLEOTIDE SEQUENCE [LARGE SCALE GENOMIC DNA]</scope>
    <source>
        <strain evidence="10">SZHN2017</strain>
        <tissue evidence="10">Muscle</tissue>
    </source>
</reference>
<evidence type="ECO:0000313" key="10">
    <source>
        <dbReference type="EMBL" id="PVD22996.1"/>
    </source>
</evidence>
<evidence type="ECO:0000256" key="5">
    <source>
        <dbReference type="ARBA" id="ARBA00022989"/>
    </source>
</evidence>
<protein>
    <recommendedName>
        <fullName evidence="12">Transmembrane protein 59</fullName>
    </recommendedName>
</protein>
<evidence type="ECO:0000313" key="11">
    <source>
        <dbReference type="Proteomes" id="UP000245119"/>
    </source>
</evidence>
<name>A0A2T7NPB4_POMCA</name>
<dbReference type="GO" id="GO:0000139">
    <property type="term" value="C:Golgi membrane"/>
    <property type="evidence" value="ECO:0007669"/>
    <property type="project" value="UniProtKB-SubCell"/>
</dbReference>
<dbReference type="AlphaFoldDB" id="A0A2T7NPB4"/>
<sequence length="259" mass="28811">MAFVHNNEDVNGTLADCQSSCEESYTNATDDSSICISGCRSQAFIAQSAASGIEDESEVSILYPLMYMHSVYSNMIDKVYRQFEVTWSLFMEARSGQLIVMRSEPHIVDFVVDIDDIQEALPNADDKTSAYLETNIAGQDNSATPLLNFRASQIRAAQQLDGNLQMDVDEMNHGDWLTCVARKTGIARIVLSFLILACAIVMIWFCLTAAATAPEQNLSINGDLEYLSKLSGKDRFKLLHPQSQVEARPLPIKIRIEQI</sequence>
<evidence type="ECO:0000256" key="7">
    <source>
        <dbReference type="ARBA" id="ARBA00023136"/>
    </source>
</evidence>
<dbReference type="InterPro" id="IPR022065">
    <property type="entry name" value="Uncharacterised_TMEM59"/>
</dbReference>
<dbReference type="EMBL" id="PZQS01000010">
    <property type="protein sequence ID" value="PVD22996.1"/>
    <property type="molecule type" value="Genomic_DNA"/>
</dbReference>
<evidence type="ECO:0000256" key="6">
    <source>
        <dbReference type="ARBA" id="ARBA00023034"/>
    </source>
</evidence>
<evidence type="ECO:0000256" key="2">
    <source>
        <dbReference type="ARBA" id="ARBA00009643"/>
    </source>
</evidence>
<dbReference type="STRING" id="400727.A0A2T7NPB4"/>
<dbReference type="Pfam" id="PF12280">
    <property type="entry name" value="BSMAP"/>
    <property type="match status" value="1"/>
</dbReference>
<evidence type="ECO:0000256" key="4">
    <source>
        <dbReference type="ARBA" id="ARBA00022729"/>
    </source>
</evidence>
<proteinExistence type="inferred from homology"/>